<proteinExistence type="inferred from homology"/>
<dbReference type="OrthoDB" id="1921534at2759"/>
<keyword evidence="3" id="KW-0805">Transcription regulation</keyword>
<evidence type="ECO:0000256" key="6">
    <source>
        <dbReference type="SAM" id="MobiDB-lite"/>
    </source>
</evidence>
<feature type="region of interest" description="Disordered" evidence="6">
    <location>
        <begin position="83"/>
        <end position="132"/>
    </location>
</feature>
<evidence type="ECO:0000313" key="10">
    <source>
        <dbReference type="Proteomes" id="UP000663760"/>
    </source>
</evidence>
<evidence type="ECO:0000313" key="8">
    <source>
        <dbReference type="EMBL" id="CAA2616757.1"/>
    </source>
</evidence>
<dbReference type="Proteomes" id="UP000663760">
    <property type="component" value="Chromosome 2"/>
</dbReference>
<organism evidence="8">
    <name type="scientific">Spirodela intermedia</name>
    <name type="common">Intermediate duckweed</name>
    <dbReference type="NCBI Taxonomy" id="51605"/>
    <lineage>
        <taxon>Eukaryota</taxon>
        <taxon>Viridiplantae</taxon>
        <taxon>Streptophyta</taxon>
        <taxon>Embryophyta</taxon>
        <taxon>Tracheophyta</taxon>
        <taxon>Spermatophyta</taxon>
        <taxon>Magnoliopsida</taxon>
        <taxon>Liliopsida</taxon>
        <taxon>Araceae</taxon>
        <taxon>Lemnoideae</taxon>
        <taxon>Spirodela</taxon>
    </lineage>
</organism>
<dbReference type="InterPro" id="IPR011598">
    <property type="entry name" value="bHLH_dom"/>
</dbReference>
<evidence type="ECO:0000256" key="1">
    <source>
        <dbReference type="ARBA" id="ARBA00004123"/>
    </source>
</evidence>
<comment type="similarity">
    <text evidence="2">Belongs to the bHLH protein family.</text>
</comment>
<evidence type="ECO:0000256" key="2">
    <source>
        <dbReference type="ARBA" id="ARBA00005510"/>
    </source>
</evidence>
<evidence type="ECO:0000256" key="5">
    <source>
        <dbReference type="ARBA" id="ARBA00023242"/>
    </source>
</evidence>
<keyword evidence="4" id="KW-0804">Transcription</keyword>
<sequence length="244" mass="26049">MSIVDYLLFDDQPEVDGGFHLPDGQVNDDLLSLLFPSSGHSEFYLPPGFNLCGPSSLLSDGAAFVTAAVNPYTDLTGAAANPFPEKELDFPPPESFAPAHFQSPVGGAATAGGEKPGGGGCPSAQSAAARQRRKRISEKTQELGHLIPGAGRMNTAEMLQTAFKYVKFLQAQIGMLDLAGSFSPEDLRERRSAPWGEAEPSLQEKLAAVELCVVPTMVLLVLSEDRGILSRPSIARELRCVLLH</sequence>
<dbReference type="Pfam" id="PF00010">
    <property type="entry name" value="HLH"/>
    <property type="match status" value="1"/>
</dbReference>
<dbReference type="InterPro" id="IPR045843">
    <property type="entry name" value="IND-like"/>
</dbReference>
<dbReference type="EMBL" id="LR746265">
    <property type="protein sequence ID" value="CAA7392004.1"/>
    <property type="molecule type" value="Genomic_DNA"/>
</dbReference>
<dbReference type="GO" id="GO:0046983">
    <property type="term" value="F:protein dimerization activity"/>
    <property type="evidence" value="ECO:0007669"/>
    <property type="project" value="InterPro"/>
</dbReference>
<comment type="subcellular location">
    <subcellularLocation>
        <location evidence="1">Nucleus</location>
    </subcellularLocation>
</comment>
<reference evidence="8" key="1">
    <citation type="submission" date="2019-12" db="EMBL/GenBank/DDBJ databases">
        <authorList>
            <person name="Scholz U."/>
            <person name="Mascher M."/>
            <person name="Fiebig A."/>
        </authorList>
    </citation>
    <scope>NUCLEOTIDE SEQUENCE</scope>
</reference>
<keyword evidence="5" id="KW-0539">Nucleus</keyword>
<protein>
    <recommendedName>
        <fullName evidence="7">BHLH domain-containing protein</fullName>
    </recommendedName>
</protein>
<dbReference type="SMART" id="SM00353">
    <property type="entry name" value="HLH"/>
    <property type="match status" value="1"/>
</dbReference>
<dbReference type="GO" id="GO:0005634">
    <property type="term" value="C:nucleus"/>
    <property type="evidence" value="ECO:0007669"/>
    <property type="project" value="UniProtKB-SubCell"/>
</dbReference>
<dbReference type="PANTHER" id="PTHR45914">
    <property type="entry name" value="TRANSCRIPTION FACTOR HEC3-RELATED"/>
    <property type="match status" value="1"/>
</dbReference>
<name>A0A7I8IFM6_SPIIN</name>
<dbReference type="PROSITE" id="PS50888">
    <property type="entry name" value="BHLH"/>
    <property type="match status" value="1"/>
</dbReference>
<evidence type="ECO:0000259" key="7">
    <source>
        <dbReference type="PROSITE" id="PS50888"/>
    </source>
</evidence>
<evidence type="ECO:0000256" key="4">
    <source>
        <dbReference type="ARBA" id="ARBA00023163"/>
    </source>
</evidence>
<feature type="domain" description="BHLH" evidence="7">
    <location>
        <begin position="120"/>
        <end position="169"/>
    </location>
</feature>
<dbReference type="Gene3D" id="4.10.280.10">
    <property type="entry name" value="Helix-loop-helix DNA-binding domain"/>
    <property type="match status" value="1"/>
</dbReference>
<keyword evidence="10" id="KW-1185">Reference proteome</keyword>
<accession>A0A7I8IFM6</accession>
<evidence type="ECO:0000256" key="3">
    <source>
        <dbReference type="ARBA" id="ARBA00023015"/>
    </source>
</evidence>
<dbReference type="InterPro" id="IPR036638">
    <property type="entry name" value="HLH_DNA-bd_sf"/>
</dbReference>
<dbReference type="EMBL" id="LR743589">
    <property type="protein sequence ID" value="CAA2616757.1"/>
    <property type="molecule type" value="Genomic_DNA"/>
</dbReference>
<gene>
    <name evidence="8" type="ORF">SI7747_02002971</name>
    <name evidence="9" type="ORF">SI8410_02003196</name>
</gene>
<evidence type="ECO:0000313" key="9">
    <source>
        <dbReference type="EMBL" id="CAA7392004.1"/>
    </source>
</evidence>
<dbReference type="GO" id="GO:0003700">
    <property type="term" value="F:DNA-binding transcription factor activity"/>
    <property type="evidence" value="ECO:0007669"/>
    <property type="project" value="InterPro"/>
</dbReference>
<dbReference type="SUPFAM" id="SSF47459">
    <property type="entry name" value="HLH, helix-loop-helix DNA-binding domain"/>
    <property type="match status" value="1"/>
</dbReference>
<dbReference type="AlphaFoldDB" id="A0A7I8IFM6"/>